<dbReference type="AlphaFoldDB" id="A0A326U6M9"/>
<accession>A0A326U6M9</accession>
<evidence type="ECO:0000313" key="1">
    <source>
        <dbReference type="EMBL" id="PZW28460.1"/>
    </source>
</evidence>
<sequence>MAERPNVDHGILFRGLAACLCRGADDHFQGQRGDFQPLQTESTLAQKKGPESRPFRGSTVLGIVSEEGIVSLWLGAGKPIARINTFNQAKNAAGDLVVGVRCQGGPGLGLL</sequence>
<dbReference type="Proteomes" id="UP000248806">
    <property type="component" value="Unassembled WGS sequence"/>
</dbReference>
<reference evidence="1 2" key="1">
    <citation type="submission" date="2018-06" db="EMBL/GenBank/DDBJ databases">
        <title>Genomic Encyclopedia of Archaeal and Bacterial Type Strains, Phase II (KMG-II): from individual species to whole genera.</title>
        <authorList>
            <person name="Goeker M."/>
        </authorList>
    </citation>
    <scope>NUCLEOTIDE SEQUENCE [LARGE SCALE GENOMIC DNA]</scope>
    <source>
        <strain evidence="1 2">ATCC BAA-1881</strain>
    </source>
</reference>
<gene>
    <name evidence="1" type="ORF">EI42_03214</name>
</gene>
<dbReference type="EMBL" id="QKUF01000010">
    <property type="protein sequence ID" value="PZW28460.1"/>
    <property type="molecule type" value="Genomic_DNA"/>
</dbReference>
<keyword evidence="2" id="KW-1185">Reference proteome</keyword>
<name>A0A326U6M9_THEHA</name>
<comment type="caution">
    <text evidence="1">The sequence shown here is derived from an EMBL/GenBank/DDBJ whole genome shotgun (WGS) entry which is preliminary data.</text>
</comment>
<protein>
    <submittedName>
        <fullName evidence="1">Uncharacterized protein</fullName>
    </submittedName>
</protein>
<proteinExistence type="predicted"/>
<evidence type="ECO:0000313" key="2">
    <source>
        <dbReference type="Proteomes" id="UP000248806"/>
    </source>
</evidence>
<organism evidence="1 2">
    <name type="scientific">Thermosporothrix hazakensis</name>
    <dbReference type="NCBI Taxonomy" id="644383"/>
    <lineage>
        <taxon>Bacteria</taxon>
        <taxon>Bacillati</taxon>
        <taxon>Chloroflexota</taxon>
        <taxon>Ktedonobacteria</taxon>
        <taxon>Ktedonobacterales</taxon>
        <taxon>Thermosporotrichaceae</taxon>
        <taxon>Thermosporothrix</taxon>
    </lineage>
</organism>